<dbReference type="OrthoDB" id="8450215at2"/>
<feature type="region of interest" description="Disordered" evidence="1">
    <location>
        <begin position="87"/>
        <end position="107"/>
    </location>
</feature>
<reference evidence="2 3" key="1">
    <citation type="journal article" date="2014" name="Antonie Van Leeuwenhoek">
        <title>Hyphomonas beringensis sp. nov. and Hyphomonas chukchiensis sp. nov., isolated from surface seawater of the Bering Sea and Chukchi Sea.</title>
        <authorList>
            <person name="Li C."/>
            <person name="Lai Q."/>
            <person name="Li G."/>
            <person name="Dong C."/>
            <person name="Wang J."/>
            <person name="Liao Y."/>
            <person name="Shao Z."/>
        </authorList>
    </citation>
    <scope>NUCLEOTIDE SEQUENCE [LARGE SCALE GENOMIC DNA]</scope>
    <source>
        <strain evidence="2 3">MHS-2</strain>
    </source>
</reference>
<dbReference type="RefSeq" id="WP_051618453.1">
    <property type="nucleotide sequence ID" value="NZ_ARYK01000004.1"/>
</dbReference>
<evidence type="ECO:0000256" key="1">
    <source>
        <dbReference type="SAM" id="MobiDB-lite"/>
    </source>
</evidence>
<name>A0A059FNT2_9PROT</name>
<dbReference type="STRING" id="1280950.HJO_09104"/>
<dbReference type="Proteomes" id="UP000025171">
    <property type="component" value="Unassembled WGS sequence"/>
</dbReference>
<dbReference type="AlphaFoldDB" id="A0A059FNT2"/>
<feature type="compositionally biased region" description="Low complexity" evidence="1">
    <location>
        <begin position="88"/>
        <end position="100"/>
    </location>
</feature>
<dbReference type="InterPro" id="IPR025310">
    <property type="entry name" value="DUF4164"/>
</dbReference>
<comment type="caution">
    <text evidence="2">The sequence shown here is derived from an EMBL/GenBank/DDBJ whole genome shotgun (WGS) entry which is preliminary data.</text>
</comment>
<dbReference type="PATRIC" id="fig|1280950.3.peg.1824"/>
<gene>
    <name evidence="2" type="ORF">HJO_09104</name>
</gene>
<evidence type="ECO:0000313" key="3">
    <source>
        <dbReference type="Proteomes" id="UP000025171"/>
    </source>
</evidence>
<keyword evidence="3" id="KW-1185">Reference proteome</keyword>
<accession>A0A059FNT2</accession>
<evidence type="ECO:0000313" key="2">
    <source>
        <dbReference type="EMBL" id="KCZ92181.1"/>
    </source>
</evidence>
<evidence type="ECO:0008006" key="4">
    <source>
        <dbReference type="Google" id="ProtNLM"/>
    </source>
</evidence>
<proteinExistence type="predicted"/>
<dbReference type="EMBL" id="ARYK01000004">
    <property type="protein sequence ID" value="KCZ92181.1"/>
    <property type="molecule type" value="Genomic_DNA"/>
</dbReference>
<protein>
    <recommendedName>
        <fullName evidence="4">DUF4164 family protein</fullName>
    </recommendedName>
</protein>
<organism evidence="2 3">
    <name type="scientific">Hyphomonas johnsonii MHS-2</name>
    <dbReference type="NCBI Taxonomy" id="1280950"/>
    <lineage>
        <taxon>Bacteria</taxon>
        <taxon>Pseudomonadati</taxon>
        <taxon>Pseudomonadota</taxon>
        <taxon>Alphaproteobacteria</taxon>
        <taxon>Hyphomonadales</taxon>
        <taxon>Hyphomonadaceae</taxon>
        <taxon>Hyphomonas</taxon>
    </lineage>
</organism>
<sequence length="107" mass="11173">MTELDPSAARLDAALKRLEGALDSLMSRTGDPAVTRAEMAALVEDRARMAEELDASLAREEELQALADEASAALGAAIDEVRAALGQDETAAAPAPVVEADLQDEPE</sequence>
<dbReference type="Pfam" id="PF13747">
    <property type="entry name" value="DUF4164"/>
    <property type="match status" value="1"/>
</dbReference>